<feature type="region of interest" description="Disordered" evidence="1">
    <location>
        <begin position="796"/>
        <end position="828"/>
    </location>
</feature>
<accession>A0A8J2NHC9</accession>
<evidence type="ECO:0000256" key="1">
    <source>
        <dbReference type="SAM" id="MobiDB-lite"/>
    </source>
</evidence>
<sequence>MSRNYTTAIDYWGFRCPKGGDFYICENAWIEFIGCCNSDPCADGTGICQNGVEPLSFDRKNSYKLPLQTCLSSSSSDNFYLCWGTSPPFMGCCGQNACGNGCPAAQPGTALLSLNETSRRDLFYPSSLSLPVPPSSKKFLKPPSTLLPSSFKSLEYDAKSSRNGSLMQTYAVHKHVFSSIKCSVHKRKKGPAKTANEQTYSQIGNQGSDGSDESMRPSFTPSRDEAIVADRRFESQPRKLKQVDVTTFIVWVWNIVLTLVPMCFIGRFYKNLARYCLEQSGGVRLVVLEQIFGSQSFATALERVFLVHTHIILSFIILTTWTLSPLGGQSSSRILGFGNATEVANGTVNYLHPAYQVSSYLARRSLMATKSSVAALYSSNLLSSLEQKCSPRDMWELPKIPQIIGYRQVRKTYMVDREALESGDQHYASLLGVQLRGLGPSQEATEHNFTVQTSYIDLDCKLIDDRFDLDTDYWKNKTTSDRKDERVLIDVQSPLPWEELDGLDDPPPLQLLYFSNWPYKNGENNFTWYWSAMNCTMRTIWLETDIHCGQRPSSTSCHAHQQRQLKDIQHANRPPRLMGQNYGALQQALRFWPEASGDGGFDGPLATENYIMGELHPYAGHPYRNWTALDLTIFPKEVSKRLTTAFNTFWDATLNPLGHTNVSFGALNSSNPAYEDEFNPEPFMNATVGTMTRTFEVYRASQLWVAILLTTTMFLQILAILGLILEAVIVGPEVLGFASSLTRDNPYVPVPPGNSAVGGAERARLFRDLRLQIADLELGEENGYIAVHALQKSNVEKVSTEDSEEQTGTDETSGQVHTKPLGRGRLYR</sequence>
<name>A0A8J2NHC9_FUSEQ</name>
<proteinExistence type="predicted"/>
<feature type="region of interest" description="Disordered" evidence="1">
    <location>
        <begin position="188"/>
        <end position="221"/>
    </location>
</feature>
<feature type="transmembrane region" description="Helical" evidence="2">
    <location>
        <begin position="304"/>
        <end position="323"/>
    </location>
</feature>
<dbReference type="EMBL" id="CAJSTJ010000151">
    <property type="protein sequence ID" value="CAG7562552.1"/>
    <property type="molecule type" value="Genomic_DNA"/>
</dbReference>
<protein>
    <submittedName>
        <fullName evidence="3">Uncharacterized protein</fullName>
    </submittedName>
</protein>
<reference evidence="3" key="1">
    <citation type="submission" date="2021-05" db="EMBL/GenBank/DDBJ databases">
        <authorList>
            <person name="Khan N."/>
        </authorList>
    </citation>
    <scope>NUCLEOTIDE SEQUENCE</scope>
</reference>
<keyword evidence="2" id="KW-0472">Membrane</keyword>
<gene>
    <name evidence="3" type="ORF">FEQUK3_LOCUS8281</name>
</gene>
<dbReference type="Proteomes" id="UP000693738">
    <property type="component" value="Unassembled WGS sequence"/>
</dbReference>
<evidence type="ECO:0000256" key="2">
    <source>
        <dbReference type="SAM" id="Phobius"/>
    </source>
</evidence>
<keyword evidence="2" id="KW-0812">Transmembrane</keyword>
<feature type="compositionally biased region" description="Polar residues" evidence="1">
    <location>
        <begin position="195"/>
        <end position="209"/>
    </location>
</feature>
<organism evidence="3 4">
    <name type="scientific">Fusarium equiseti</name>
    <name type="common">Fusarium scirpi</name>
    <dbReference type="NCBI Taxonomy" id="61235"/>
    <lineage>
        <taxon>Eukaryota</taxon>
        <taxon>Fungi</taxon>
        <taxon>Dikarya</taxon>
        <taxon>Ascomycota</taxon>
        <taxon>Pezizomycotina</taxon>
        <taxon>Sordariomycetes</taxon>
        <taxon>Hypocreomycetidae</taxon>
        <taxon>Hypocreales</taxon>
        <taxon>Nectriaceae</taxon>
        <taxon>Fusarium</taxon>
        <taxon>Fusarium incarnatum-equiseti species complex</taxon>
    </lineage>
</organism>
<feature type="transmembrane region" description="Helical" evidence="2">
    <location>
        <begin position="248"/>
        <end position="269"/>
    </location>
</feature>
<dbReference type="AlphaFoldDB" id="A0A8J2NHC9"/>
<evidence type="ECO:0000313" key="3">
    <source>
        <dbReference type="EMBL" id="CAG7562552.1"/>
    </source>
</evidence>
<feature type="transmembrane region" description="Helical" evidence="2">
    <location>
        <begin position="703"/>
        <end position="725"/>
    </location>
</feature>
<keyword evidence="2" id="KW-1133">Transmembrane helix</keyword>
<evidence type="ECO:0000313" key="4">
    <source>
        <dbReference type="Proteomes" id="UP000693738"/>
    </source>
</evidence>
<comment type="caution">
    <text evidence="3">The sequence shown here is derived from an EMBL/GenBank/DDBJ whole genome shotgun (WGS) entry which is preliminary data.</text>
</comment>